<name>A0A0C1MRL4_9RICK</name>
<gene>
    <name evidence="1" type="ORF">NF27_GI00020</name>
</gene>
<accession>A0A0C1MRL4</accession>
<dbReference type="AlphaFoldDB" id="A0A0C1MRL4"/>
<dbReference type="Proteomes" id="UP000031258">
    <property type="component" value="Unassembled WGS sequence"/>
</dbReference>
<sequence length="41" mass="4785">MDEIGEIIRRVLFFRKITTTDFAEHIGISRKTLENGLCCKE</sequence>
<evidence type="ECO:0000313" key="2">
    <source>
        <dbReference type="Proteomes" id="UP000031258"/>
    </source>
</evidence>
<reference evidence="1 2" key="1">
    <citation type="submission" date="2014-11" db="EMBL/GenBank/DDBJ databases">
        <title>A Rickettsiales Symbiont of Amoebae With Ancient Features.</title>
        <authorList>
            <person name="Schulz F."/>
            <person name="Martijn J."/>
            <person name="Wascher F."/>
            <person name="Kostanjsek R."/>
            <person name="Ettema T.J."/>
            <person name="Horn M."/>
        </authorList>
    </citation>
    <scope>NUCLEOTIDE SEQUENCE [LARGE SCALE GENOMIC DNA]</scope>
    <source>
        <strain evidence="1 2">UWC36</strain>
    </source>
</reference>
<keyword evidence="2" id="KW-1185">Reference proteome</keyword>
<proteinExistence type="predicted"/>
<dbReference type="RefSeq" id="WP_275574618.1">
    <property type="nucleotide sequence ID" value="NZ_JSWE01000156.1"/>
</dbReference>
<dbReference type="EMBL" id="JSWE01000156">
    <property type="protein sequence ID" value="KIE04697.1"/>
    <property type="molecule type" value="Genomic_DNA"/>
</dbReference>
<dbReference type="SUPFAM" id="SSF47413">
    <property type="entry name" value="lambda repressor-like DNA-binding domains"/>
    <property type="match status" value="1"/>
</dbReference>
<comment type="caution">
    <text evidence="1">The sequence shown here is derived from an EMBL/GenBank/DDBJ whole genome shotgun (WGS) entry which is preliminary data.</text>
</comment>
<dbReference type="Gene3D" id="1.10.260.40">
    <property type="entry name" value="lambda repressor-like DNA-binding domains"/>
    <property type="match status" value="1"/>
</dbReference>
<dbReference type="InterPro" id="IPR010982">
    <property type="entry name" value="Lambda_DNA-bd_dom_sf"/>
</dbReference>
<evidence type="ECO:0000313" key="1">
    <source>
        <dbReference type="EMBL" id="KIE04697.1"/>
    </source>
</evidence>
<evidence type="ECO:0008006" key="3">
    <source>
        <dbReference type="Google" id="ProtNLM"/>
    </source>
</evidence>
<protein>
    <recommendedName>
        <fullName evidence="3">HTH cro/C1-type domain-containing protein</fullName>
    </recommendedName>
</protein>
<dbReference type="GO" id="GO:0003677">
    <property type="term" value="F:DNA binding"/>
    <property type="evidence" value="ECO:0007669"/>
    <property type="project" value="InterPro"/>
</dbReference>
<organism evidence="1 2">
    <name type="scientific">Candidatus Jidaibacter acanthamoebae</name>
    <dbReference type="NCBI Taxonomy" id="86105"/>
    <lineage>
        <taxon>Bacteria</taxon>
        <taxon>Pseudomonadati</taxon>
        <taxon>Pseudomonadota</taxon>
        <taxon>Alphaproteobacteria</taxon>
        <taxon>Rickettsiales</taxon>
        <taxon>Candidatus Midichloriaceae</taxon>
        <taxon>Candidatus Jidaibacter</taxon>
    </lineage>
</organism>